<dbReference type="Proteomes" id="UP000537131">
    <property type="component" value="Unassembled WGS sequence"/>
</dbReference>
<dbReference type="AlphaFoldDB" id="A0A7Y0EJA7"/>
<sequence>MIVTKKYIKDLREKSFLNISADMEKKILEKFGKETEPDEDGSMNVYSEQDIWEQIRKMMQGKEFS</sequence>
<dbReference type="RefSeq" id="WP_169299104.1">
    <property type="nucleotide sequence ID" value="NZ_JABBNI010000043.1"/>
</dbReference>
<name>A0A7Y0EJA7_9CLOT</name>
<organism evidence="1 2">
    <name type="scientific">Clostridium muellerianum</name>
    <dbReference type="NCBI Taxonomy" id="2716538"/>
    <lineage>
        <taxon>Bacteria</taxon>
        <taxon>Bacillati</taxon>
        <taxon>Bacillota</taxon>
        <taxon>Clostridia</taxon>
        <taxon>Eubacteriales</taxon>
        <taxon>Clostridiaceae</taxon>
        <taxon>Clostridium</taxon>
    </lineage>
</organism>
<reference evidence="1 2" key="2">
    <citation type="submission" date="2020-06" db="EMBL/GenBank/DDBJ databases">
        <title>Complete Genome Sequence of Clostridium muelleri sp. nov. P21T, an Acid-Alcohol Producing Acetogen Isolated from Old Hay.</title>
        <authorList>
            <person name="Duncan K.E."/>
            <person name="Tanner R.S."/>
        </authorList>
    </citation>
    <scope>NUCLEOTIDE SEQUENCE [LARGE SCALE GENOMIC DNA]</scope>
    <source>
        <strain evidence="1 2">P21</strain>
    </source>
</reference>
<evidence type="ECO:0000313" key="1">
    <source>
        <dbReference type="EMBL" id="NMM64509.1"/>
    </source>
</evidence>
<protein>
    <submittedName>
        <fullName evidence="1">Uncharacterized protein</fullName>
    </submittedName>
</protein>
<dbReference type="EMBL" id="JABBNI010000043">
    <property type="protein sequence ID" value="NMM64509.1"/>
    <property type="molecule type" value="Genomic_DNA"/>
</dbReference>
<gene>
    <name evidence="1" type="ORF">HBE96_18005</name>
</gene>
<proteinExistence type="predicted"/>
<keyword evidence="2" id="KW-1185">Reference proteome</keyword>
<evidence type="ECO:0000313" key="2">
    <source>
        <dbReference type="Proteomes" id="UP000537131"/>
    </source>
</evidence>
<comment type="caution">
    <text evidence="1">The sequence shown here is derived from an EMBL/GenBank/DDBJ whole genome shotgun (WGS) entry which is preliminary data.</text>
</comment>
<reference evidence="1 2" key="1">
    <citation type="submission" date="2020-04" db="EMBL/GenBank/DDBJ databases">
        <authorList>
            <person name="Doyle D.A."/>
        </authorList>
    </citation>
    <scope>NUCLEOTIDE SEQUENCE [LARGE SCALE GENOMIC DNA]</scope>
    <source>
        <strain evidence="1 2">P21</strain>
    </source>
</reference>
<accession>A0A7Y0EJA7</accession>